<dbReference type="Pfam" id="PF01467">
    <property type="entry name" value="CTP_transf_like"/>
    <property type="match status" value="1"/>
</dbReference>
<sequence length="232" mass="26557">MRIGIMGGTFNPIHYGHLVVAAEAGDQFKLDNIVFIPSGTPPHKDSSDIAPAKARYEMTRLATRSNPLFSISSLEIERGGKSYSVETVERLLAAYGKEAQIYFIVGVDSMLEIESWKNVDELLKLCEFIVALRPGFNVEEINPAVRKRSHIMKIPEIGISATDVRKRIKEGKSIRYLVTLEVEEYIRRYSLYTEKEGESCQKKKKKVKWRKWSEELTTFPLCLRLAVQYLPR</sequence>
<name>A0A399FVE5_UNCN2</name>
<evidence type="ECO:0000256" key="9">
    <source>
        <dbReference type="ARBA" id="ARBA00048721"/>
    </source>
</evidence>
<dbReference type="UniPathway" id="UPA00253">
    <property type="reaction ID" value="UER00332"/>
</dbReference>
<dbReference type="InterPro" id="IPR014729">
    <property type="entry name" value="Rossmann-like_a/b/a_fold"/>
</dbReference>
<evidence type="ECO:0000259" key="11">
    <source>
        <dbReference type="Pfam" id="PF01467"/>
    </source>
</evidence>
<evidence type="ECO:0000256" key="8">
    <source>
        <dbReference type="ARBA" id="ARBA00023027"/>
    </source>
</evidence>
<feature type="domain" description="Cytidyltransferase-like" evidence="11">
    <location>
        <begin position="5"/>
        <end position="167"/>
    </location>
</feature>
<dbReference type="NCBIfam" id="TIGR00482">
    <property type="entry name" value="nicotinate (nicotinamide) nucleotide adenylyltransferase"/>
    <property type="match status" value="1"/>
</dbReference>
<dbReference type="PANTHER" id="PTHR39321">
    <property type="entry name" value="NICOTINATE-NUCLEOTIDE ADENYLYLTRANSFERASE-RELATED"/>
    <property type="match status" value="1"/>
</dbReference>
<proteinExistence type="inferred from homology"/>
<reference evidence="12 13" key="1">
    <citation type="submission" date="2018-08" db="EMBL/GenBank/DDBJ databases">
        <title>Draft genome of candidate division NPL-UPA2 bacterium Unc8 that adapted to ultra-basic serpentinizing groundwater.</title>
        <authorList>
            <person name="Ishii S."/>
            <person name="Suzuki S."/>
            <person name="Nealson K.H."/>
        </authorList>
    </citation>
    <scope>NUCLEOTIDE SEQUENCE [LARGE SCALE GENOMIC DNA]</scope>
    <source>
        <strain evidence="12">Unc8</strain>
    </source>
</reference>
<evidence type="ECO:0000256" key="1">
    <source>
        <dbReference type="ARBA" id="ARBA00002324"/>
    </source>
</evidence>
<evidence type="ECO:0000256" key="2">
    <source>
        <dbReference type="ARBA" id="ARBA00005019"/>
    </source>
</evidence>
<accession>A0A399FVE5</accession>
<keyword evidence="3 10" id="KW-0662">Pyridine nucleotide biosynthesis</keyword>
<keyword evidence="5 10" id="KW-0548">Nucleotidyltransferase</keyword>
<organism evidence="12 13">
    <name type="scientific">candidate division NPL-UPA2 bacterium Unc8</name>
    <dbReference type="NCBI Taxonomy" id="1980939"/>
    <lineage>
        <taxon>Bacteria</taxon>
    </lineage>
</organism>
<evidence type="ECO:0000256" key="3">
    <source>
        <dbReference type="ARBA" id="ARBA00022642"/>
    </source>
</evidence>
<dbReference type="HAMAP" id="MF_00244">
    <property type="entry name" value="NaMN_adenylyltr"/>
    <property type="match status" value="1"/>
</dbReference>
<comment type="function">
    <text evidence="1 10">Catalyzes the reversible adenylation of nicotinate mononucleotide (NaMN) to nicotinic acid adenine dinucleotide (NaAD).</text>
</comment>
<evidence type="ECO:0000313" key="12">
    <source>
        <dbReference type="EMBL" id="RII00378.1"/>
    </source>
</evidence>
<comment type="catalytic activity">
    <reaction evidence="9 10">
        <text>nicotinate beta-D-ribonucleotide + ATP + H(+) = deamido-NAD(+) + diphosphate</text>
        <dbReference type="Rhea" id="RHEA:22860"/>
        <dbReference type="ChEBI" id="CHEBI:15378"/>
        <dbReference type="ChEBI" id="CHEBI:30616"/>
        <dbReference type="ChEBI" id="CHEBI:33019"/>
        <dbReference type="ChEBI" id="CHEBI:57502"/>
        <dbReference type="ChEBI" id="CHEBI:58437"/>
        <dbReference type="EC" id="2.7.7.18"/>
    </reaction>
</comment>
<comment type="caution">
    <text evidence="12">The sequence shown here is derived from an EMBL/GenBank/DDBJ whole genome shotgun (WGS) entry which is preliminary data.</text>
</comment>
<evidence type="ECO:0000256" key="6">
    <source>
        <dbReference type="ARBA" id="ARBA00022741"/>
    </source>
</evidence>
<dbReference type="Gene3D" id="3.40.50.620">
    <property type="entry name" value="HUPs"/>
    <property type="match status" value="1"/>
</dbReference>
<keyword evidence="7 10" id="KW-0067">ATP-binding</keyword>
<comment type="pathway">
    <text evidence="2 10">Cofactor biosynthesis; NAD(+) biosynthesis; deamido-NAD(+) from nicotinate D-ribonucleotide: step 1/1.</text>
</comment>
<evidence type="ECO:0000256" key="10">
    <source>
        <dbReference type="HAMAP-Rule" id="MF_00244"/>
    </source>
</evidence>
<protein>
    <recommendedName>
        <fullName evidence="10">Probable nicotinate-nucleotide adenylyltransferase</fullName>
        <ecNumber evidence="10">2.7.7.18</ecNumber>
    </recommendedName>
    <alternativeName>
        <fullName evidence="10">Deamido-NAD(+) diphosphorylase</fullName>
    </alternativeName>
    <alternativeName>
        <fullName evidence="10">Deamido-NAD(+) pyrophosphorylase</fullName>
    </alternativeName>
    <alternativeName>
        <fullName evidence="10">Nicotinate mononucleotide adenylyltransferase</fullName>
        <shortName evidence="10">NaMN adenylyltransferase</shortName>
    </alternativeName>
</protein>
<dbReference type="NCBIfam" id="NF000840">
    <property type="entry name" value="PRK00071.1-3"/>
    <property type="match status" value="1"/>
</dbReference>
<comment type="similarity">
    <text evidence="10">Belongs to the NadD family.</text>
</comment>
<evidence type="ECO:0000256" key="7">
    <source>
        <dbReference type="ARBA" id="ARBA00022840"/>
    </source>
</evidence>
<gene>
    <name evidence="10" type="primary">nadD</name>
    <name evidence="12" type="ORF">B9J77_02525</name>
</gene>
<dbReference type="SUPFAM" id="SSF52374">
    <property type="entry name" value="Nucleotidylyl transferase"/>
    <property type="match status" value="1"/>
</dbReference>
<dbReference type="Proteomes" id="UP000266287">
    <property type="component" value="Unassembled WGS sequence"/>
</dbReference>
<evidence type="ECO:0000256" key="5">
    <source>
        <dbReference type="ARBA" id="ARBA00022695"/>
    </source>
</evidence>
<dbReference type="GO" id="GO:0004515">
    <property type="term" value="F:nicotinate-nucleotide adenylyltransferase activity"/>
    <property type="evidence" value="ECO:0007669"/>
    <property type="project" value="UniProtKB-UniRule"/>
</dbReference>
<dbReference type="PANTHER" id="PTHR39321:SF3">
    <property type="entry name" value="PHOSPHOPANTETHEINE ADENYLYLTRANSFERASE"/>
    <property type="match status" value="1"/>
</dbReference>
<keyword evidence="8 10" id="KW-0520">NAD</keyword>
<dbReference type="GO" id="GO:0005524">
    <property type="term" value="F:ATP binding"/>
    <property type="evidence" value="ECO:0007669"/>
    <property type="project" value="UniProtKB-KW"/>
</dbReference>
<dbReference type="InterPro" id="IPR004821">
    <property type="entry name" value="Cyt_trans-like"/>
</dbReference>
<keyword evidence="6 10" id="KW-0547">Nucleotide-binding</keyword>
<evidence type="ECO:0000256" key="4">
    <source>
        <dbReference type="ARBA" id="ARBA00022679"/>
    </source>
</evidence>
<dbReference type="EC" id="2.7.7.18" evidence="10"/>
<dbReference type="NCBIfam" id="TIGR00125">
    <property type="entry name" value="cyt_tran_rel"/>
    <property type="match status" value="1"/>
</dbReference>
<dbReference type="EMBL" id="NDHY01000004">
    <property type="protein sequence ID" value="RII00378.1"/>
    <property type="molecule type" value="Genomic_DNA"/>
</dbReference>
<dbReference type="InterPro" id="IPR005248">
    <property type="entry name" value="NadD/NMNAT"/>
</dbReference>
<dbReference type="AlphaFoldDB" id="A0A399FVE5"/>
<dbReference type="GO" id="GO:0009435">
    <property type="term" value="P:NAD+ biosynthetic process"/>
    <property type="evidence" value="ECO:0007669"/>
    <property type="project" value="UniProtKB-UniRule"/>
</dbReference>
<evidence type="ECO:0000313" key="13">
    <source>
        <dbReference type="Proteomes" id="UP000266287"/>
    </source>
</evidence>
<keyword evidence="4 10" id="KW-0808">Transferase</keyword>
<dbReference type="CDD" id="cd02165">
    <property type="entry name" value="NMNAT"/>
    <property type="match status" value="1"/>
</dbReference>